<comment type="caution">
    <text evidence="1">The sequence shown here is derived from an EMBL/GenBank/DDBJ whole genome shotgun (WGS) entry which is preliminary data.</text>
</comment>
<dbReference type="AlphaFoldDB" id="A0A0F9I4K5"/>
<organism evidence="1">
    <name type="scientific">marine sediment metagenome</name>
    <dbReference type="NCBI Taxonomy" id="412755"/>
    <lineage>
        <taxon>unclassified sequences</taxon>
        <taxon>metagenomes</taxon>
        <taxon>ecological metagenomes</taxon>
    </lineage>
</organism>
<protein>
    <submittedName>
        <fullName evidence="1">Uncharacterized protein</fullName>
    </submittedName>
</protein>
<feature type="non-terminal residue" evidence="1">
    <location>
        <position position="1"/>
    </location>
</feature>
<accession>A0A0F9I4K5</accession>
<dbReference type="EMBL" id="LAZR01013322">
    <property type="protein sequence ID" value="KKM22497.1"/>
    <property type="molecule type" value="Genomic_DNA"/>
</dbReference>
<evidence type="ECO:0000313" key="1">
    <source>
        <dbReference type="EMBL" id="KKM22497.1"/>
    </source>
</evidence>
<gene>
    <name evidence="1" type="ORF">LCGC14_1624840</name>
</gene>
<sequence length="22" mass="2460">CDQDNKGNGQVIIYTIKNSMAF</sequence>
<proteinExistence type="predicted"/>
<name>A0A0F9I4K5_9ZZZZ</name>
<reference evidence="1" key="1">
    <citation type="journal article" date="2015" name="Nature">
        <title>Complex archaea that bridge the gap between prokaryotes and eukaryotes.</title>
        <authorList>
            <person name="Spang A."/>
            <person name="Saw J.H."/>
            <person name="Jorgensen S.L."/>
            <person name="Zaremba-Niedzwiedzka K."/>
            <person name="Martijn J."/>
            <person name="Lind A.E."/>
            <person name="van Eijk R."/>
            <person name="Schleper C."/>
            <person name="Guy L."/>
            <person name="Ettema T.J."/>
        </authorList>
    </citation>
    <scope>NUCLEOTIDE SEQUENCE</scope>
</reference>